<protein>
    <submittedName>
        <fullName evidence="3">Two-component system sensor kinase</fullName>
    </submittedName>
</protein>
<gene>
    <name evidence="3" type="ORF">GKO32_24940</name>
</gene>
<dbReference type="RefSeq" id="WP_154759332.1">
    <property type="nucleotide sequence ID" value="NZ_WMBA01000044.1"/>
</dbReference>
<feature type="transmembrane region" description="Helical" evidence="1">
    <location>
        <begin position="47"/>
        <end position="66"/>
    </location>
</feature>
<name>A0A6N7YVU3_9PSEU</name>
<keyword evidence="1" id="KW-1133">Transmembrane helix</keyword>
<evidence type="ECO:0000259" key="2">
    <source>
        <dbReference type="Pfam" id="PF13796"/>
    </source>
</evidence>
<dbReference type="OrthoDB" id="5183710at2"/>
<feature type="transmembrane region" description="Helical" evidence="1">
    <location>
        <begin position="157"/>
        <end position="175"/>
    </location>
</feature>
<organism evidence="3 4">
    <name type="scientific">Amycolatopsis pithecellobii</name>
    <dbReference type="NCBI Taxonomy" id="664692"/>
    <lineage>
        <taxon>Bacteria</taxon>
        <taxon>Bacillati</taxon>
        <taxon>Actinomycetota</taxon>
        <taxon>Actinomycetes</taxon>
        <taxon>Pseudonocardiales</taxon>
        <taxon>Pseudonocardiaceae</taxon>
        <taxon>Amycolatopsis</taxon>
    </lineage>
</organism>
<dbReference type="GO" id="GO:0016301">
    <property type="term" value="F:kinase activity"/>
    <property type="evidence" value="ECO:0007669"/>
    <property type="project" value="UniProtKB-KW"/>
</dbReference>
<dbReference type="InterPro" id="IPR025828">
    <property type="entry name" value="Put_sensor_dom"/>
</dbReference>
<keyword evidence="3" id="KW-0808">Transferase</keyword>
<keyword evidence="3" id="KW-0418">Kinase</keyword>
<feature type="transmembrane region" description="Helical" evidence="1">
    <location>
        <begin position="110"/>
        <end position="137"/>
    </location>
</feature>
<evidence type="ECO:0000313" key="4">
    <source>
        <dbReference type="Proteomes" id="UP000440096"/>
    </source>
</evidence>
<keyword evidence="4" id="KW-1185">Reference proteome</keyword>
<evidence type="ECO:0000256" key="1">
    <source>
        <dbReference type="SAM" id="Phobius"/>
    </source>
</evidence>
<reference evidence="3 4" key="1">
    <citation type="submission" date="2019-11" db="EMBL/GenBank/DDBJ databases">
        <title>Draft genome of Amycolatopsis RM579.</title>
        <authorList>
            <person name="Duangmal K."/>
            <person name="Mingma R."/>
        </authorList>
    </citation>
    <scope>NUCLEOTIDE SEQUENCE [LARGE SCALE GENOMIC DNA]</scope>
    <source>
        <strain evidence="3 4">RM579</strain>
    </source>
</reference>
<dbReference type="Proteomes" id="UP000440096">
    <property type="component" value="Unassembled WGS sequence"/>
</dbReference>
<feature type="domain" description="Putative sensor" evidence="2">
    <location>
        <begin position="20"/>
        <end position="190"/>
    </location>
</feature>
<keyword evidence="1" id="KW-0812">Transmembrane</keyword>
<comment type="caution">
    <text evidence="3">The sequence shown here is derived from an EMBL/GenBank/DDBJ whole genome shotgun (WGS) entry which is preliminary data.</text>
</comment>
<dbReference type="EMBL" id="WMBA01000044">
    <property type="protein sequence ID" value="MTD57197.1"/>
    <property type="molecule type" value="Genomic_DNA"/>
</dbReference>
<evidence type="ECO:0000313" key="3">
    <source>
        <dbReference type="EMBL" id="MTD57197.1"/>
    </source>
</evidence>
<keyword evidence="1" id="KW-0472">Membrane</keyword>
<accession>A0A6N7YVU3</accession>
<sequence length="211" mass="22263">MHTIQDGTRPRPPVAGSLGYLLLNLPVGIAGFVAVVTLAAVGLGTAVVWAGVPVLALLLLGTRAAARFERARAHALLGTYIATPYRPLPATGWRARWRARLLDGATWRDLGYFVLLFPVATAEFVILVTCWSAGLALTALPIYAPADSDLFGAPVQTLPWAAVGLLVLALSRTVTRAMGAAHARFVRLVLGPGPRARRLAESESDSLAPVA</sequence>
<feature type="transmembrane region" description="Helical" evidence="1">
    <location>
        <begin position="21"/>
        <end position="41"/>
    </location>
</feature>
<proteinExistence type="predicted"/>
<dbReference type="Pfam" id="PF13796">
    <property type="entry name" value="Sensor"/>
    <property type="match status" value="1"/>
</dbReference>
<dbReference type="AlphaFoldDB" id="A0A6N7YVU3"/>